<dbReference type="InterPro" id="IPR045057">
    <property type="entry name" value="Gcn5-rel_NAT"/>
</dbReference>
<comment type="caution">
    <text evidence="2">The sequence shown here is derived from an EMBL/GenBank/DDBJ whole genome shotgun (WGS) entry which is preliminary data.</text>
</comment>
<dbReference type="AlphaFoldDB" id="B0MAB4"/>
<gene>
    <name evidence="2" type="ORF">ANACAC_00489</name>
</gene>
<evidence type="ECO:0000313" key="3">
    <source>
        <dbReference type="Proteomes" id="UP000004935"/>
    </source>
</evidence>
<evidence type="ECO:0000259" key="1">
    <source>
        <dbReference type="PROSITE" id="PS51729"/>
    </source>
</evidence>
<name>B0MAB4_ANACD</name>
<reference evidence="2" key="1">
    <citation type="submission" date="2007-11" db="EMBL/GenBank/DDBJ databases">
        <authorList>
            <person name="Fulton L."/>
            <person name="Clifton S."/>
            <person name="Fulton B."/>
            <person name="Xu J."/>
            <person name="Minx P."/>
            <person name="Pepin K.H."/>
            <person name="Johnson M."/>
            <person name="Thiruvilangam P."/>
            <person name="Bhonagiri V."/>
            <person name="Nash W.E."/>
            <person name="Mardis E.R."/>
            <person name="Wilson R.K."/>
        </authorList>
    </citation>
    <scope>NUCLEOTIDE SEQUENCE [LARGE SCALE GENOMIC DNA]</scope>
    <source>
        <strain evidence="2">DSM 14662</strain>
    </source>
</reference>
<dbReference type="STRING" id="411490.ANACAC_00489"/>
<accession>B0MAB4</accession>
<dbReference type="PANTHER" id="PTHR31435">
    <property type="entry name" value="PROTEIN NATD1"/>
    <property type="match status" value="1"/>
</dbReference>
<dbReference type="eggNOG" id="COG2388">
    <property type="taxonomic scope" value="Bacteria"/>
</dbReference>
<dbReference type="SUPFAM" id="SSF55729">
    <property type="entry name" value="Acyl-CoA N-acyltransferases (Nat)"/>
    <property type="match status" value="1"/>
</dbReference>
<dbReference type="Proteomes" id="UP000004935">
    <property type="component" value="Unassembled WGS sequence"/>
</dbReference>
<dbReference type="GO" id="GO:0016740">
    <property type="term" value="F:transferase activity"/>
    <property type="evidence" value="ECO:0007669"/>
    <property type="project" value="UniProtKB-KW"/>
</dbReference>
<sequence>MVFTALIICNEGKGDDQMEFQSEDHRIFAKDQEGHVIAEVTFPEVSEGMAVIDHTFVDDSLRGQGVAGELLETAAEQLEERGMKVIPTCSYAVRWFEKHPEYRKLLKS</sequence>
<evidence type="ECO:0000313" key="2">
    <source>
        <dbReference type="EMBL" id="EDR98955.1"/>
    </source>
</evidence>
<dbReference type="CDD" id="cd04301">
    <property type="entry name" value="NAT_SF"/>
    <property type="match status" value="1"/>
</dbReference>
<keyword evidence="3" id="KW-1185">Reference proteome</keyword>
<dbReference type="Pfam" id="PF14542">
    <property type="entry name" value="Acetyltransf_CG"/>
    <property type="match status" value="1"/>
</dbReference>
<organism evidence="2 3">
    <name type="scientific">Anaerostipes caccae (strain DSM 14662 / CCUG 47493 / JCM 13470 / NCIMB 13811 / L1-92)</name>
    <dbReference type="NCBI Taxonomy" id="411490"/>
    <lineage>
        <taxon>Bacteria</taxon>
        <taxon>Bacillati</taxon>
        <taxon>Bacillota</taxon>
        <taxon>Clostridia</taxon>
        <taxon>Lachnospirales</taxon>
        <taxon>Lachnospiraceae</taxon>
        <taxon>Anaerostipes</taxon>
    </lineage>
</organism>
<reference evidence="2" key="2">
    <citation type="submission" date="2013-11" db="EMBL/GenBank/DDBJ databases">
        <title>Draft genome sequence of Anaerostipes caccae (DSM 14662).</title>
        <authorList>
            <person name="Sudarsanam P."/>
            <person name="Ley R."/>
            <person name="Guruge J."/>
            <person name="Turnbaugh P.J."/>
            <person name="Mahowald M."/>
            <person name="Liep D."/>
            <person name="Gordon J."/>
        </authorList>
    </citation>
    <scope>NUCLEOTIDE SEQUENCE</scope>
    <source>
        <strain evidence="2">DSM 14662</strain>
    </source>
</reference>
<dbReference type="PROSITE" id="PS51729">
    <property type="entry name" value="GNAT_YJDJ"/>
    <property type="match status" value="1"/>
</dbReference>
<dbReference type="HOGENOM" id="CLU_132888_2_2_9"/>
<protein>
    <submittedName>
        <fullName evidence="2">Acetyltransferase, GNAT family</fullName>
    </submittedName>
</protein>
<dbReference type="PANTHER" id="PTHR31435:SF10">
    <property type="entry name" value="BSR4717 PROTEIN"/>
    <property type="match status" value="1"/>
</dbReference>
<feature type="domain" description="N-acetyltransferase" evidence="1">
    <location>
        <begin position="19"/>
        <end position="107"/>
    </location>
</feature>
<dbReference type="InterPro" id="IPR031165">
    <property type="entry name" value="GNAT_YJDJ"/>
</dbReference>
<dbReference type="InterPro" id="IPR016181">
    <property type="entry name" value="Acyl_CoA_acyltransferase"/>
</dbReference>
<dbReference type="EMBL" id="ABAX03000003">
    <property type="protein sequence ID" value="EDR98955.1"/>
    <property type="molecule type" value="Genomic_DNA"/>
</dbReference>
<proteinExistence type="predicted"/>
<dbReference type="Gene3D" id="3.40.630.30">
    <property type="match status" value="1"/>
</dbReference>